<comment type="caution">
    <text evidence="1">The sequence shown here is derived from an EMBL/GenBank/DDBJ whole genome shotgun (WGS) entry which is preliminary data.</text>
</comment>
<dbReference type="AlphaFoldDB" id="A0A498I061"/>
<keyword evidence="2" id="KW-1185">Reference proteome</keyword>
<organism evidence="1 2">
    <name type="scientific">Malus domestica</name>
    <name type="common">Apple</name>
    <name type="synonym">Pyrus malus</name>
    <dbReference type="NCBI Taxonomy" id="3750"/>
    <lineage>
        <taxon>Eukaryota</taxon>
        <taxon>Viridiplantae</taxon>
        <taxon>Streptophyta</taxon>
        <taxon>Embryophyta</taxon>
        <taxon>Tracheophyta</taxon>
        <taxon>Spermatophyta</taxon>
        <taxon>Magnoliopsida</taxon>
        <taxon>eudicotyledons</taxon>
        <taxon>Gunneridae</taxon>
        <taxon>Pentapetalae</taxon>
        <taxon>rosids</taxon>
        <taxon>fabids</taxon>
        <taxon>Rosales</taxon>
        <taxon>Rosaceae</taxon>
        <taxon>Amygdaloideae</taxon>
        <taxon>Maleae</taxon>
        <taxon>Malus</taxon>
    </lineage>
</organism>
<accession>A0A498I061</accession>
<evidence type="ECO:0000313" key="1">
    <source>
        <dbReference type="EMBL" id="RXH75257.1"/>
    </source>
</evidence>
<dbReference type="EMBL" id="RDQH01000341">
    <property type="protein sequence ID" value="RXH75257.1"/>
    <property type="molecule type" value="Genomic_DNA"/>
</dbReference>
<proteinExistence type="predicted"/>
<dbReference type="Proteomes" id="UP000290289">
    <property type="component" value="Chromosome 15"/>
</dbReference>
<reference evidence="1 2" key="1">
    <citation type="submission" date="2018-10" db="EMBL/GenBank/DDBJ databases">
        <title>A high-quality apple genome assembly.</title>
        <authorList>
            <person name="Hu J."/>
        </authorList>
    </citation>
    <scope>NUCLEOTIDE SEQUENCE [LARGE SCALE GENOMIC DNA]</scope>
    <source>
        <strain evidence="2">cv. HFTH1</strain>
        <tissue evidence="1">Young leaf</tissue>
    </source>
</reference>
<name>A0A498I061_MALDO</name>
<gene>
    <name evidence="1" type="ORF">DVH24_029978</name>
</gene>
<evidence type="ECO:0000313" key="2">
    <source>
        <dbReference type="Proteomes" id="UP000290289"/>
    </source>
</evidence>
<sequence>MKGRLCPSIPPVDHCCVFWHLPLIFTLFTSIAFHSFSSNFCSIVWGSNFQVLEHASDDLKHFTMDNQLETASNGKFSQGTHFARLPKEGENLDFPNLASLLDCGVSTGTLELPKLC</sequence>
<protein>
    <submittedName>
        <fullName evidence="1">Uncharacterized protein</fullName>
    </submittedName>
</protein>